<keyword evidence="1" id="KW-0472">Membrane</keyword>
<keyword evidence="1" id="KW-1133">Transmembrane helix</keyword>
<organism evidence="2 3">
    <name type="scientific">Tupaia chinensis</name>
    <name type="common">Chinese tree shrew</name>
    <name type="synonym">Tupaia belangeri chinensis</name>
    <dbReference type="NCBI Taxonomy" id="246437"/>
    <lineage>
        <taxon>Eukaryota</taxon>
        <taxon>Metazoa</taxon>
        <taxon>Chordata</taxon>
        <taxon>Craniata</taxon>
        <taxon>Vertebrata</taxon>
        <taxon>Euteleostomi</taxon>
        <taxon>Mammalia</taxon>
        <taxon>Eutheria</taxon>
        <taxon>Euarchontoglires</taxon>
        <taxon>Scandentia</taxon>
        <taxon>Tupaiidae</taxon>
        <taxon>Tupaia</taxon>
    </lineage>
</organism>
<evidence type="ECO:0000256" key="1">
    <source>
        <dbReference type="SAM" id="Phobius"/>
    </source>
</evidence>
<dbReference type="EMBL" id="KB320925">
    <property type="protein sequence ID" value="ELW55807.1"/>
    <property type="molecule type" value="Genomic_DNA"/>
</dbReference>
<dbReference type="Proteomes" id="UP000011518">
    <property type="component" value="Unassembled WGS sequence"/>
</dbReference>
<evidence type="ECO:0000313" key="2">
    <source>
        <dbReference type="EMBL" id="ELW55807.1"/>
    </source>
</evidence>
<accession>L9K2W4</accession>
<protein>
    <submittedName>
        <fullName evidence="2">Sodium/potassium/calcium exchanger 4</fullName>
    </submittedName>
</protein>
<reference evidence="3" key="1">
    <citation type="submission" date="2012-07" db="EMBL/GenBank/DDBJ databases">
        <title>Genome of the Chinese tree shrew, a rising model animal genetically related to primates.</title>
        <authorList>
            <person name="Zhang G."/>
            <person name="Fan Y."/>
            <person name="Yao Y."/>
            <person name="Huang Z."/>
        </authorList>
    </citation>
    <scope>NUCLEOTIDE SEQUENCE [LARGE SCALE GENOMIC DNA]</scope>
</reference>
<name>L9K2W4_TUPCH</name>
<gene>
    <name evidence="2" type="ORF">TREES_T100017224</name>
</gene>
<keyword evidence="1" id="KW-0812">Transmembrane</keyword>
<dbReference type="STRING" id="246437.L9K2W4"/>
<reference evidence="3" key="2">
    <citation type="journal article" date="2013" name="Nat. Commun.">
        <title>Genome of the Chinese tree shrew.</title>
        <authorList>
            <person name="Fan Y."/>
            <person name="Huang Z.Y."/>
            <person name="Cao C.C."/>
            <person name="Chen C.S."/>
            <person name="Chen Y.X."/>
            <person name="Fan D.D."/>
            <person name="He J."/>
            <person name="Hou H.L."/>
            <person name="Hu L."/>
            <person name="Hu X.T."/>
            <person name="Jiang X.T."/>
            <person name="Lai R."/>
            <person name="Lang Y.S."/>
            <person name="Liang B."/>
            <person name="Liao S.G."/>
            <person name="Mu D."/>
            <person name="Ma Y.Y."/>
            <person name="Niu Y.Y."/>
            <person name="Sun X.Q."/>
            <person name="Xia J.Q."/>
            <person name="Xiao J."/>
            <person name="Xiong Z.Q."/>
            <person name="Xu L."/>
            <person name="Yang L."/>
            <person name="Zhang Y."/>
            <person name="Zhao W."/>
            <person name="Zhao X.D."/>
            <person name="Zheng Y.T."/>
            <person name="Zhou J.M."/>
            <person name="Zhu Y.B."/>
            <person name="Zhang G.J."/>
            <person name="Wang J."/>
            <person name="Yao Y.G."/>
        </authorList>
    </citation>
    <scope>NUCLEOTIDE SEQUENCE [LARGE SCALE GENOMIC DNA]</scope>
</reference>
<keyword evidence="3" id="KW-1185">Reference proteome</keyword>
<proteinExistence type="predicted"/>
<dbReference type="AlphaFoldDB" id="L9K2W4"/>
<sequence length="125" mass="14008">MALRGTLRPRKVRRRRELLPQQVGFVCAVLALVCCASGLFGSWGHKTASASKRVLPDTWKNRKLMAPVNGTHTAKNCTDPAGGPLFLLLQRSCLRCGNMVPKAWLVNQRTPALPRHHCESWYTSW</sequence>
<feature type="transmembrane region" description="Helical" evidence="1">
    <location>
        <begin position="21"/>
        <end position="43"/>
    </location>
</feature>
<dbReference type="InParanoid" id="L9K2W4"/>
<evidence type="ECO:0000313" key="3">
    <source>
        <dbReference type="Proteomes" id="UP000011518"/>
    </source>
</evidence>